<keyword evidence="2" id="KW-1185">Reference proteome</keyword>
<sequence length="83" mass="10068">MMVTQKYLYTFYFSIIACRLVEHDSMVILSLLFSPKYFFYPFFHAYFVQPDQLFFSNSSPNVHLSPTTFIHIYFFSLFFLFIN</sequence>
<evidence type="ECO:0000313" key="1">
    <source>
        <dbReference type="EMBL" id="CAK5113594.1"/>
    </source>
</evidence>
<accession>A0ACB1B0P1</accession>
<organism evidence="1 2">
    <name type="scientific">Meloidogyne enterolobii</name>
    <name type="common">Root-knot nematode worm</name>
    <name type="synonym">Meloidogyne mayaguensis</name>
    <dbReference type="NCBI Taxonomy" id="390850"/>
    <lineage>
        <taxon>Eukaryota</taxon>
        <taxon>Metazoa</taxon>
        <taxon>Ecdysozoa</taxon>
        <taxon>Nematoda</taxon>
        <taxon>Chromadorea</taxon>
        <taxon>Rhabditida</taxon>
        <taxon>Tylenchina</taxon>
        <taxon>Tylenchomorpha</taxon>
        <taxon>Tylenchoidea</taxon>
        <taxon>Meloidogynidae</taxon>
        <taxon>Meloidogyninae</taxon>
        <taxon>Meloidogyne</taxon>
    </lineage>
</organism>
<gene>
    <name evidence="1" type="ORF">MENTE1834_LOCUS45163</name>
</gene>
<dbReference type="EMBL" id="CAVMJV010000146">
    <property type="protein sequence ID" value="CAK5113594.1"/>
    <property type="molecule type" value="Genomic_DNA"/>
</dbReference>
<proteinExistence type="predicted"/>
<reference evidence="1" key="1">
    <citation type="submission" date="2023-11" db="EMBL/GenBank/DDBJ databases">
        <authorList>
            <person name="Poullet M."/>
        </authorList>
    </citation>
    <scope>NUCLEOTIDE SEQUENCE</scope>
    <source>
        <strain evidence="1">E1834</strain>
    </source>
</reference>
<name>A0ACB1B0P1_MELEN</name>
<protein>
    <submittedName>
        <fullName evidence="1">Uncharacterized protein</fullName>
    </submittedName>
</protein>
<dbReference type="Proteomes" id="UP001497535">
    <property type="component" value="Unassembled WGS sequence"/>
</dbReference>
<evidence type="ECO:0000313" key="2">
    <source>
        <dbReference type="Proteomes" id="UP001497535"/>
    </source>
</evidence>
<comment type="caution">
    <text evidence="1">The sequence shown here is derived from an EMBL/GenBank/DDBJ whole genome shotgun (WGS) entry which is preliminary data.</text>
</comment>